<dbReference type="InterPro" id="IPR001763">
    <property type="entry name" value="Rhodanese-like_dom"/>
</dbReference>
<organism evidence="2 3">
    <name type="scientific">Nesterenkonia sedimenti</name>
    <dbReference type="NCBI Taxonomy" id="1463632"/>
    <lineage>
        <taxon>Bacteria</taxon>
        <taxon>Bacillati</taxon>
        <taxon>Actinomycetota</taxon>
        <taxon>Actinomycetes</taxon>
        <taxon>Micrococcales</taxon>
        <taxon>Micrococcaceae</taxon>
        <taxon>Nesterenkonia</taxon>
    </lineage>
</organism>
<proteinExistence type="predicted"/>
<accession>A0A7X8TJ63</accession>
<evidence type="ECO:0000313" key="3">
    <source>
        <dbReference type="Proteomes" id="UP000523139"/>
    </source>
</evidence>
<feature type="domain" description="Rhodanese" evidence="1">
    <location>
        <begin position="12"/>
        <end position="99"/>
    </location>
</feature>
<dbReference type="EMBL" id="JABAHY010000005">
    <property type="protein sequence ID" value="NLS09723.1"/>
    <property type="molecule type" value="Genomic_DNA"/>
</dbReference>
<dbReference type="Proteomes" id="UP000523139">
    <property type="component" value="Unassembled WGS sequence"/>
</dbReference>
<evidence type="ECO:0000259" key="1">
    <source>
        <dbReference type="PROSITE" id="PS50206"/>
    </source>
</evidence>
<dbReference type="CDD" id="cd00158">
    <property type="entry name" value="RHOD"/>
    <property type="match status" value="1"/>
</dbReference>
<dbReference type="SMART" id="SM00450">
    <property type="entry name" value="RHOD"/>
    <property type="match status" value="1"/>
</dbReference>
<gene>
    <name evidence="2" type="ORF">HGQ17_06825</name>
</gene>
<dbReference type="PROSITE" id="PS50206">
    <property type="entry name" value="RHODANESE_3"/>
    <property type="match status" value="1"/>
</dbReference>
<dbReference type="SUPFAM" id="SSF52821">
    <property type="entry name" value="Rhodanese/Cell cycle control phosphatase"/>
    <property type="match status" value="1"/>
</dbReference>
<protein>
    <submittedName>
        <fullName evidence="2">Rhodanese-like domain-containing protein</fullName>
    </submittedName>
</protein>
<dbReference type="InterPro" id="IPR036873">
    <property type="entry name" value="Rhodanese-like_dom_sf"/>
</dbReference>
<dbReference type="PANTHER" id="PTHR43031:SF1">
    <property type="entry name" value="PYRIDINE NUCLEOTIDE-DISULPHIDE OXIDOREDUCTASE"/>
    <property type="match status" value="1"/>
</dbReference>
<dbReference type="InterPro" id="IPR050229">
    <property type="entry name" value="GlpE_sulfurtransferase"/>
</dbReference>
<dbReference type="RefSeq" id="WP_168887221.1">
    <property type="nucleotide sequence ID" value="NZ_JABAHY010000005.1"/>
</dbReference>
<evidence type="ECO:0000313" key="2">
    <source>
        <dbReference type="EMBL" id="NLS09723.1"/>
    </source>
</evidence>
<keyword evidence="3" id="KW-1185">Reference proteome</keyword>
<dbReference type="AlphaFoldDB" id="A0A7X8TJ63"/>
<dbReference type="Pfam" id="PF00581">
    <property type="entry name" value="Rhodanese"/>
    <property type="match status" value="1"/>
</dbReference>
<dbReference type="PANTHER" id="PTHR43031">
    <property type="entry name" value="FAD-DEPENDENT OXIDOREDUCTASE"/>
    <property type="match status" value="1"/>
</dbReference>
<reference evidence="2 3" key="1">
    <citation type="submission" date="2020-04" db="EMBL/GenBank/DDBJ databases">
        <title>Nesterenkonia sp. nov., isolated from marine sediment.</title>
        <authorList>
            <person name="Zhang G."/>
        </authorList>
    </citation>
    <scope>NUCLEOTIDE SEQUENCE [LARGE SCALE GENOMIC DNA]</scope>
    <source>
        <strain evidence="2 3">MY13</strain>
    </source>
</reference>
<sequence>MSDYETVPAAEVPDDAAILDVREPYEFEPGHAPGAVHIPVDDIPARFQELDPDEDYYVLCRSGGRASRIAGWLTSQGYSAFLVAGGYGEWLNAEKPLESSTGEDPRIL</sequence>
<name>A0A7X8TJ63_9MICC</name>
<dbReference type="Gene3D" id="3.40.250.10">
    <property type="entry name" value="Rhodanese-like domain"/>
    <property type="match status" value="1"/>
</dbReference>
<comment type="caution">
    <text evidence="2">The sequence shown here is derived from an EMBL/GenBank/DDBJ whole genome shotgun (WGS) entry which is preliminary data.</text>
</comment>